<evidence type="ECO:0000313" key="3">
    <source>
        <dbReference type="Proteomes" id="UP000887116"/>
    </source>
</evidence>
<evidence type="ECO:0000256" key="1">
    <source>
        <dbReference type="SAM" id="MobiDB-lite"/>
    </source>
</evidence>
<name>A0A8X6JKA1_TRICU</name>
<dbReference type="Proteomes" id="UP000887116">
    <property type="component" value="Unassembled WGS sequence"/>
</dbReference>
<evidence type="ECO:0000313" key="2">
    <source>
        <dbReference type="EMBL" id="GFR28748.1"/>
    </source>
</evidence>
<accession>A0A8X6JKA1</accession>
<organism evidence="2 3">
    <name type="scientific">Trichonephila clavata</name>
    <name type="common">Joro spider</name>
    <name type="synonym">Nephila clavata</name>
    <dbReference type="NCBI Taxonomy" id="2740835"/>
    <lineage>
        <taxon>Eukaryota</taxon>
        <taxon>Metazoa</taxon>
        <taxon>Ecdysozoa</taxon>
        <taxon>Arthropoda</taxon>
        <taxon>Chelicerata</taxon>
        <taxon>Arachnida</taxon>
        <taxon>Araneae</taxon>
        <taxon>Araneomorphae</taxon>
        <taxon>Entelegynae</taxon>
        <taxon>Araneoidea</taxon>
        <taxon>Nephilidae</taxon>
        <taxon>Trichonephila</taxon>
    </lineage>
</organism>
<feature type="region of interest" description="Disordered" evidence="1">
    <location>
        <begin position="1"/>
        <end position="34"/>
    </location>
</feature>
<reference evidence="2" key="1">
    <citation type="submission" date="2020-07" db="EMBL/GenBank/DDBJ databases">
        <title>Multicomponent nature underlies the extraordinary mechanical properties of spider dragline silk.</title>
        <authorList>
            <person name="Kono N."/>
            <person name="Nakamura H."/>
            <person name="Mori M."/>
            <person name="Yoshida Y."/>
            <person name="Ohtoshi R."/>
            <person name="Malay A.D."/>
            <person name="Moran D.A.P."/>
            <person name="Tomita M."/>
            <person name="Numata K."/>
            <person name="Arakawa K."/>
        </authorList>
    </citation>
    <scope>NUCLEOTIDE SEQUENCE</scope>
</reference>
<dbReference type="EMBL" id="BMAO01019153">
    <property type="protein sequence ID" value="GFR28748.1"/>
    <property type="molecule type" value="Genomic_DNA"/>
</dbReference>
<comment type="caution">
    <text evidence="2">The sequence shown here is derived from an EMBL/GenBank/DDBJ whole genome shotgun (WGS) entry which is preliminary data.</text>
</comment>
<dbReference type="AlphaFoldDB" id="A0A8X6JKA1"/>
<feature type="region of interest" description="Disordered" evidence="1">
    <location>
        <begin position="205"/>
        <end position="250"/>
    </location>
</feature>
<keyword evidence="3" id="KW-1185">Reference proteome</keyword>
<feature type="compositionally biased region" description="Polar residues" evidence="1">
    <location>
        <begin position="229"/>
        <end position="238"/>
    </location>
</feature>
<protein>
    <submittedName>
        <fullName evidence="2">Uncharacterized protein</fullName>
    </submittedName>
</protein>
<proteinExistence type="predicted"/>
<gene>
    <name evidence="2" type="ORF">TNCT_119531</name>
</gene>
<feature type="compositionally biased region" description="Basic residues" evidence="1">
    <location>
        <begin position="1"/>
        <end position="16"/>
    </location>
</feature>
<sequence>MGNHKNKSRSQKRKFTGNHYTERNKPLDVSTVSEQMLSTTSISTENIASNDDKMSGHRIFDMKILQICVGNEDNWKGPFIFILCIALYLAKEGVEMNPGPIQSSVQFNYASLSNTSGEGTVAPPPNGIVFTGPAYEVNHAVNNNSVVQLTSANYDTRFSYQQHDASYPMKGSFLYPLKIGDRGEIIDEVGKSRLLPHPHRRHRMIRTRPQADMGASNHVKKNGPRKAPSFSSLFSSQTEVDDDQSHKSTT</sequence>